<accession>A0A1Z5R4A0</accession>
<reference evidence="3" key="2">
    <citation type="journal article" date="2018" name="Plant J.">
        <title>The Sorghum bicolor reference genome: improved assembly, gene annotations, a transcriptome atlas, and signatures of genome organization.</title>
        <authorList>
            <person name="McCormick R.F."/>
            <person name="Truong S.K."/>
            <person name="Sreedasyam A."/>
            <person name="Jenkins J."/>
            <person name="Shu S."/>
            <person name="Sims D."/>
            <person name="Kennedy M."/>
            <person name="Amirebrahimi M."/>
            <person name="Weers B.D."/>
            <person name="McKinley B."/>
            <person name="Mattison A."/>
            <person name="Morishige D.T."/>
            <person name="Grimwood J."/>
            <person name="Schmutz J."/>
            <person name="Mullet J.E."/>
        </authorList>
    </citation>
    <scope>NUCLEOTIDE SEQUENCE [LARGE SCALE GENOMIC DNA]</scope>
    <source>
        <strain evidence="3">cv. BTx623</strain>
    </source>
</reference>
<dbReference type="Proteomes" id="UP000000768">
    <property type="component" value="Chromosome 8"/>
</dbReference>
<organism evidence="2 3">
    <name type="scientific">Sorghum bicolor</name>
    <name type="common">Sorghum</name>
    <name type="synonym">Sorghum vulgare</name>
    <dbReference type="NCBI Taxonomy" id="4558"/>
    <lineage>
        <taxon>Eukaryota</taxon>
        <taxon>Viridiplantae</taxon>
        <taxon>Streptophyta</taxon>
        <taxon>Embryophyta</taxon>
        <taxon>Tracheophyta</taxon>
        <taxon>Spermatophyta</taxon>
        <taxon>Magnoliopsida</taxon>
        <taxon>Liliopsida</taxon>
        <taxon>Poales</taxon>
        <taxon>Poaceae</taxon>
        <taxon>PACMAD clade</taxon>
        <taxon>Panicoideae</taxon>
        <taxon>Andropogonodae</taxon>
        <taxon>Andropogoneae</taxon>
        <taxon>Sorghinae</taxon>
        <taxon>Sorghum</taxon>
    </lineage>
</organism>
<keyword evidence="3" id="KW-1185">Reference proteome</keyword>
<evidence type="ECO:0000313" key="2">
    <source>
        <dbReference type="EMBL" id="OQU78594.1"/>
    </source>
</evidence>
<gene>
    <name evidence="2" type="ORF">SORBI_3008G006350</name>
</gene>
<dbReference type="PANTHER" id="PTHR33127">
    <property type="entry name" value="TRANSMEMBRANE PROTEIN"/>
    <property type="match status" value="1"/>
</dbReference>
<dbReference type="InterPro" id="IPR005174">
    <property type="entry name" value="KIB1-4_b-propeller"/>
</dbReference>
<feature type="domain" description="KIB1-4 beta-propeller" evidence="1">
    <location>
        <begin position="114"/>
        <end position="208"/>
    </location>
</feature>
<reference evidence="2 3" key="1">
    <citation type="journal article" date="2009" name="Nature">
        <title>The Sorghum bicolor genome and the diversification of grasses.</title>
        <authorList>
            <person name="Paterson A.H."/>
            <person name="Bowers J.E."/>
            <person name="Bruggmann R."/>
            <person name="Dubchak I."/>
            <person name="Grimwood J."/>
            <person name="Gundlach H."/>
            <person name="Haberer G."/>
            <person name="Hellsten U."/>
            <person name="Mitros T."/>
            <person name="Poliakov A."/>
            <person name="Schmutz J."/>
            <person name="Spannagl M."/>
            <person name="Tang H."/>
            <person name="Wang X."/>
            <person name="Wicker T."/>
            <person name="Bharti A.K."/>
            <person name="Chapman J."/>
            <person name="Feltus F.A."/>
            <person name="Gowik U."/>
            <person name="Grigoriev I.V."/>
            <person name="Lyons E."/>
            <person name="Maher C.A."/>
            <person name="Martis M."/>
            <person name="Narechania A."/>
            <person name="Otillar R.P."/>
            <person name="Penning B.W."/>
            <person name="Salamov A.A."/>
            <person name="Wang Y."/>
            <person name="Zhang L."/>
            <person name="Carpita N.C."/>
            <person name="Freeling M."/>
            <person name="Gingle A.R."/>
            <person name="Hash C.T."/>
            <person name="Keller B."/>
            <person name="Klein P."/>
            <person name="Kresovich S."/>
            <person name="McCann M.C."/>
            <person name="Ming R."/>
            <person name="Peterson D.G."/>
            <person name="Mehboob-ur-Rahman"/>
            <person name="Ware D."/>
            <person name="Westhoff P."/>
            <person name="Mayer K.F."/>
            <person name="Messing J."/>
            <person name="Rokhsar D.S."/>
        </authorList>
    </citation>
    <scope>NUCLEOTIDE SEQUENCE [LARGE SCALE GENOMIC DNA]</scope>
    <source>
        <strain evidence="3">cv. BTx623</strain>
    </source>
</reference>
<proteinExistence type="predicted"/>
<dbReference type="Pfam" id="PF03478">
    <property type="entry name" value="Beta-prop_KIB1-4"/>
    <property type="match status" value="2"/>
</dbReference>
<dbReference type="PANTHER" id="PTHR33127:SF33">
    <property type="entry name" value="DUF295 DOMAIN-CONTAINING PROTEIN"/>
    <property type="match status" value="1"/>
</dbReference>
<evidence type="ECO:0000259" key="1">
    <source>
        <dbReference type="Pfam" id="PF03478"/>
    </source>
</evidence>
<dbReference type="Gramene" id="OQU78594">
    <property type="protein sequence ID" value="OQU78594"/>
    <property type="gene ID" value="SORBI_3008G006350"/>
</dbReference>
<name>A0A1Z5R4A0_SORBI</name>
<evidence type="ECO:0000313" key="3">
    <source>
        <dbReference type="Proteomes" id="UP000000768"/>
    </source>
</evidence>
<protein>
    <recommendedName>
        <fullName evidence="1">KIB1-4 beta-propeller domain-containing protein</fullName>
    </recommendedName>
</protein>
<sequence length="238" mass="26822">MEHDLLAADNSMCWTTAQGWILLLAQDHGKMSLACLWNPSTGNKLPLPDLEEEHQIPYHCRCLLSHKDLTHPGCVVVLFNNDAPDLWYCHTGGGGDSSSRWRHCSYDVGFSVGRHWLLESQDQLFLVTTSFVGFDLNNIGTIEVHRMDFSSTQACWRSVHDIGDVVFLLEDTNMAASCSASALGLKANQIFLLKNSMDDDGADLCIFDLETNTQEITRVHHHNNLILWRKPFWIVPPS</sequence>
<dbReference type="EMBL" id="CM000767">
    <property type="protein sequence ID" value="OQU78594.1"/>
    <property type="molecule type" value="Genomic_DNA"/>
</dbReference>
<dbReference type="AlphaFoldDB" id="A0A1Z5R4A0"/>
<feature type="domain" description="KIB1-4 beta-propeller" evidence="1">
    <location>
        <begin position="8"/>
        <end position="107"/>
    </location>
</feature>
<dbReference type="eggNOG" id="ENOG502RRAF">
    <property type="taxonomic scope" value="Eukaryota"/>
</dbReference>
<dbReference type="InParanoid" id="A0A1Z5R4A0"/>